<name>A0A9W4UE25_9PLEO</name>
<reference evidence="1" key="1">
    <citation type="submission" date="2023-01" db="EMBL/GenBank/DDBJ databases">
        <authorList>
            <person name="Van Ghelder C."/>
            <person name="Rancurel C."/>
        </authorList>
    </citation>
    <scope>NUCLEOTIDE SEQUENCE</scope>
    <source>
        <strain evidence="1">CNCM I-4278</strain>
    </source>
</reference>
<sequence length="132" mass="13373">MRTRKATSVRVEVVVDVSRVSRVGALDVSRDGDAAEALGASASDLDLSARDVELRGGAGVVDGELLDADEVLAGGHARGDVDRVLGRHVPGGLAAVEGRANLLDLEPWGRSVGGGCGVDLGHVAVGGGGPWW</sequence>
<keyword evidence="2" id="KW-1185">Reference proteome</keyword>
<proteinExistence type="predicted"/>
<accession>A0A9W4UE25</accession>
<organism evidence="1 2">
    <name type="scientific">Periconia digitata</name>
    <dbReference type="NCBI Taxonomy" id="1303443"/>
    <lineage>
        <taxon>Eukaryota</taxon>
        <taxon>Fungi</taxon>
        <taxon>Dikarya</taxon>
        <taxon>Ascomycota</taxon>
        <taxon>Pezizomycotina</taxon>
        <taxon>Dothideomycetes</taxon>
        <taxon>Pleosporomycetidae</taxon>
        <taxon>Pleosporales</taxon>
        <taxon>Massarineae</taxon>
        <taxon>Periconiaceae</taxon>
        <taxon>Periconia</taxon>
    </lineage>
</organism>
<evidence type="ECO:0000313" key="1">
    <source>
        <dbReference type="EMBL" id="CAI6334501.1"/>
    </source>
</evidence>
<dbReference type="AlphaFoldDB" id="A0A9W4UE25"/>
<gene>
    <name evidence="1" type="ORF">PDIGIT_LOCUS7562</name>
</gene>
<comment type="caution">
    <text evidence="1">The sequence shown here is derived from an EMBL/GenBank/DDBJ whole genome shotgun (WGS) entry which is preliminary data.</text>
</comment>
<evidence type="ECO:0000313" key="2">
    <source>
        <dbReference type="Proteomes" id="UP001152607"/>
    </source>
</evidence>
<protein>
    <submittedName>
        <fullName evidence="1">Uncharacterized protein</fullName>
    </submittedName>
</protein>
<dbReference type="EMBL" id="CAOQHR010000005">
    <property type="protein sequence ID" value="CAI6334501.1"/>
    <property type="molecule type" value="Genomic_DNA"/>
</dbReference>
<dbReference type="Proteomes" id="UP001152607">
    <property type="component" value="Unassembled WGS sequence"/>
</dbReference>